<sequence>MADPVEPSAGPFVSLDMAKVHLAVCSGDHDALITLYLNAASDDVRASHEIPSPPPPAVQAAVLLKVEELFDPAMSDGEKRAATVANLLRKYARPNF</sequence>
<dbReference type="InterPro" id="IPR006450">
    <property type="entry name" value="Phage_HK97_gp6-like"/>
</dbReference>
<keyword evidence="2" id="KW-1185">Reference proteome</keyword>
<gene>
    <name evidence="1" type="ORF">SGCZBJ_12595</name>
</gene>
<protein>
    <recommendedName>
        <fullName evidence="3">Phage gp6-like head-tail connector protein</fullName>
    </recommendedName>
</protein>
<dbReference type="NCBIfam" id="TIGR01560">
    <property type="entry name" value="put_DNA_pack"/>
    <property type="match status" value="1"/>
</dbReference>
<dbReference type="RefSeq" id="WP_101718343.1">
    <property type="nucleotide sequence ID" value="NZ_PJRS01000022.1"/>
</dbReference>
<evidence type="ECO:0008006" key="3">
    <source>
        <dbReference type="Google" id="ProtNLM"/>
    </source>
</evidence>
<organism evidence="1 2">
    <name type="scientific">Caulobacter zeae</name>
    <dbReference type="NCBI Taxonomy" id="2055137"/>
    <lineage>
        <taxon>Bacteria</taxon>
        <taxon>Pseudomonadati</taxon>
        <taxon>Pseudomonadota</taxon>
        <taxon>Alphaproteobacteria</taxon>
        <taxon>Caulobacterales</taxon>
        <taxon>Caulobacteraceae</taxon>
        <taxon>Caulobacter</taxon>
    </lineage>
</organism>
<dbReference type="Proteomes" id="UP000234479">
    <property type="component" value="Unassembled WGS sequence"/>
</dbReference>
<dbReference type="AlphaFoldDB" id="A0A2N5DG70"/>
<dbReference type="Gene3D" id="1.10.3230.30">
    <property type="entry name" value="Phage gp6-like head-tail connector protein"/>
    <property type="match status" value="1"/>
</dbReference>
<accession>A0A2N5DG70</accession>
<evidence type="ECO:0000313" key="2">
    <source>
        <dbReference type="Proteomes" id="UP000234479"/>
    </source>
</evidence>
<dbReference type="OrthoDB" id="8371016at2"/>
<evidence type="ECO:0000313" key="1">
    <source>
        <dbReference type="EMBL" id="PLR25069.1"/>
    </source>
</evidence>
<proteinExistence type="predicted"/>
<dbReference type="CDD" id="cd08054">
    <property type="entry name" value="gp6"/>
    <property type="match status" value="1"/>
</dbReference>
<name>A0A2N5DG70_9CAUL</name>
<reference evidence="1 2" key="1">
    <citation type="submission" date="2017-12" db="EMBL/GenBank/DDBJ databases">
        <title>The genome sequence of Caulobacter sp. 410.</title>
        <authorList>
            <person name="Gao J."/>
            <person name="Mao X."/>
            <person name="Sun J."/>
        </authorList>
    </citation>
    <scope>NUCLEOTIDE SEQUENCE [LARGE SCALE GENOMIC DNA]</scope>
    <source>
        <strain evidence="1 2">410</strain>
    </source>
</reference>
<comment type="caution">
    <text evidence="1">The sequence shown here is derived from an EMBL/GenBank/DDBJ whole genome shotgun (WGS) entry which is preliminary data.</text>
</comment>
<dbReference type="EMBL" id="PJRS01000022">
    <property type="protein sequence ID" value="PLR25069.1"/>
    <property type="molecule type" value="Genomic_DNA"/>
</dbReference>